<dbReference type="GO" id="GO:0046872">
    <property type="term" value="F:metal ion binding"/>
    <property type="evidence" value="ECO:0007669"/>
    <property type="project" value="UniProtKB-KW"/>
</dbReference>
<feature type="binding site" evidence="6">
    <location>
        <position position="158"/>
    </location>
    <ligand>
        <name>Zn(2+)</name>
        <dbReference type="ChEBI" id="CHEBI:29105"/>
    </ligand>
</feature>
<sequence>MSLATPEAFNENPSLVWQFYHYRRRRALEAKPNDGHKTLAKLAIPRLLKIVAPAAQSFNLITQNVDGLSVIAANDLASELSAQNLVGAENSAPEDSLLQMHGKLFELQCTECSWRKDDFSHPLCSALGEAEEDIHNFTDAGSKPHDIPSDQLPRCPECQALARPAVVWFGEVPYYMDEIDSLVSRADMCLVVGTSSTVQPAASYAFEVQENYGKVAVFNIDPSKIDAGADYVFRGGCEETLPNVFPELAD</sequence>
<dbReference type="GO" id="GO:0017136">
    <property type="term" value="F:histone deacetylase activity, NAD-dependent"/>
    <property type="evidence" value="ECO:0007669"/>
    <property type="project" value="TreeGrafter"/>
</dbReference>
<feature type="binding site" evidence="6">
    <location>
        <position position="109"/>
    </location>
    <ligand>
        <name>Zn(2+)</name>
        <dbReference type="ChEBI" id="CHEBI:29105"/>
    </ligand>
</feature>
<keyword evidence="3" id="KW-0808">Transferase</keyword>
<dbReference type="GO" id="GO:0070403">
    <property type="term" value="F:NAD+ binding"/>
    <property type="evidence" value="ECO:0007669"/>
    <property type="project" value="InterPro"/>
</dbReference>
<comment type="subcellular location">
    <subcellularLocation>
        <location evidence="1">Mitochondrion</location>
    </subcellularLocation>
</comment>
<evidence type="ECO:0000313" key="8">
    <source>
        <dbReference type="EMBL" id="KAG5650083.1"/>
    </source>
</evidence>
<dbReference type="AlphaFoldDB" id="A0A9P7KGZ6"/>
<dbReference type="InterPro" id="IPR029035">
    <property type="entry name" value="DHS-like_NAD/FAD-binding_dom"/>
</dbReference>
<proteinExistence type="inferred from homology"/>
<dbReference type="Gene3D" id="3.40.50.1220">
    <property type="entry name" value="TPP-binding domain"/>
    <property type="match status" value="1"/>
</dbReference>
<keyword evidence="6" id="KW-0479">Metal-binding</keyword>
<gene>
    <name evidence="8" type="ORF">H0H81_000844</name>
</gene>
<dbReference type="SUPFAM" id="SSF52467">
    <property type="entry name" value="DHS-like NAD/FAD-binding domain"/>
    <property type="match status" value="1"/>
</dbReference>
<evidence type="ECO:0000256" key="2">
    <source>
        <dbReference type="ARBA" id="ARBA00006924"/>
    </source>
</evidence>
<keyword evidence="4" id="KW-0520">NAD</keyword>
<dbReference type="PANTHER" id="PTHR11085:SF10">
    <property type="entry name" value="NAD-DEPENDENT PROTEIN DEACYLASE SIRTUIN-5, MITOCHONDRIAL-RELATED"/>
    <property type="match status" value="1"/>
</dbReference>
<organism evidence="8 9">
    <name type="scientific">Sphagnurus paluster</name>
    <dbReference type="NCBI Taxonomy" id="117069"/>
    <lineage>
        <taxon>Eukaryota</taxon>
        <taxon>Fungi</taxon>
        <taxon>Dikarya</taxon>
        <taxon>Basidiomycota</taxon>
        <taxon>Agaricomycotina</taxon>
        <taxon>Agaricomycetes</taxon>
        <taxon>Agaricomycetidae</taxon>
        <taxon>Agaricales</taxon>
        <taxon>Tricholomatineae</taxon>
        <taxon>Lyophyllaceae</taxon>
        <taxon>Sphagnurus</taxon>
    </lineage>
</organism>
<protein>
    <recommendedName>
        <fullName evidence="7">Deacetylase sirtuin-type domain-containing protein</fullName>
    </recommendedName>
</protein>
<name>A0A9P7KGZ6_9AGAR</name>
<feature type="domain" description="Deacetylase sirtuin-type" evidence="7">
    <location>
        <begin position="1"/>
        <end position="250"/>
    </location>
</feature>
<dbReference type="InterPro" id="IPR026591">
    <property type="entry name" value="Sirtuin_cat_small_dom_sf"/>
</dbReference>
<evidence type="ECO:0000256" key="1">
    <source>
        <dbReference type="ARBA" id="ARBA00004173"/>
    </source>
</evidence>
<accession>A0A9P7KGZ6</accession>
<dbReference type="Pfam" id="PF02146">
    <property type="entry name" value="SIR2"/>
    <property type="match status" value="1"/>
</dbReference>
<evidence type="ECO:0000259" key="7">
    <source>
        <dbReference type="PROSITE" id="PS50305"/>
    </source>
</evidence>
<dbReference type="InterPro" id="IPR050134">
    <property type="entry name" value="NAD-dep_sirtuin_deacylases"/>
</dbReference>
<keyword evidence="6" id="KW-0862">Zinc</keyword>
<evidence type="ECO:0000256" key="3">
    <source>
        <dbReference type="ARBA" id="ARBA00022679"/>
    </source>
</evidence>
<evidence type="ECO:0000313" key="9">
    <source>
        <dbReference type="Proteomes" id="UP000717328"/>
    </source>
</evidence>
<comment type="similarity">
    <text evidence="2">Belongs to the sirtuin family. Class I subfamily.</text>
</comment>
<dbReference type="PANTHER" id="PTHR11085">
    <property type="entry name" value="NAD-DEPENDENT PROTEIN DEACYLASE SIRTUIN-5, MITOCHONDRIAL-RELATED"/>
    <property type="match status" value="1"/>
</dbReference>
<feature type="binding site" evidence="6">
    <location>
        <position position="155"/>
    </location>
    <ligand>
        <name>Zn(2+)</name>
        <dbReference type="ChEBI" id="CHEBI:29105"/>
    </ligand>
</feature>
<dbReference type="InterPro" id="IPR003000">
    <property type="entry name" value="Sirtuin"/>
</dbReference>
<reference evidence="8" key="1">
    <citation type="submission" date="2021-02" db="EMBL/GenBank/DDBJ databases">
        <authorList>
            <person name="Nieuwenhuis M."/>
            <person name="Van De Peppel L.J.J."/>
        </authorList>
    </citation>
    <scope>NUCLEOTIDE SEQUENCE</scope>
    <source>
        <strain evidence="8">D49</strain>
    </source>
</reference>
<dbReference type="PROSITE" id="PS50305">
    <property type="entry name" value="SIRTUIN"/>
    <property type="match status" value="1"/>
</dbReference>
<dbReference type="GO" id="GO:0005739">
    <property type="term" value="C:mitochondrion"/>
    <property type="evidence" value="ECO:0007669"/>
    <property type="project" value="UniProtKB-SubCell"/>
</dbReference>
<dbReference type="Proteomes" id="UP000717328">
    <property type="component" value="Unassembled WGS sequence"/>
</dbReference>
<dbReference type="GO" id="GO:0005634">
    <property type="term" value="C:nucleus"/>
    <property type="evidence" value="ECO:0007669"/>
    <property type="project" value="TreeGrafter"/>
</dbReference>
<dbReference type="EMBL" id="JABCKI010000567">
    <property type="protein sequence ID" value="KAG5650083.1"/>
    <property type="molecule type" value="Genomic_DNA"/>
</dbReference>
<dbReference type="Gene3D" id="3.30.1600.10">
    <property type="entry name" value="SIR2/SIRT2 'Small Domain"/>
    <property type="match status" value="1"/>
</dbReference>
<feature type="binding site" evidence="6">
    <location>
        <position position="112"/>
    </location>
    <ligand>
        <name>Zn(2+)</name>
        <dbReference type="ChEBI" id="CHEBI:29105"/>
    </ligand>
</feature>
<keyword evidence="5" id="KW-0496">Mitochondrion</keyword>
<feature type="active site" description="Proton acceptor" evidence="6">
    <location>
        <position position="101"/>
    </location>
</feature>
<evidence type="ECO:0000256" key="5">
    <source>
        <dbReference type="ARBA" id="ARBA00023128"/>
    </source>
</evidence>
<keyword evidence="9" id="KW-1185">Reference proteome</keyword>
<reference evidence="8" key="2">
    <citation type="submission" date="2021-10" db="EMBL/GenBank/DDBJ databases">
        <title>Phylogenomics reveals ancestral predisposition of the termite-cultivated fungus Termitomyces towards a domesticated lifestyle.</title>
        <authorList>
            <person name="Auxier B."/>
            <person name="Grum-Grzhimaylo A."/>
            <person name="Cardenas M.E."/>
            <person name="Lodge J.D."/>
            <person name="Laessoe T."/>
            <person name="Pedersen O."/>
            <person name="Smith M.E."/>
            <person name="Kuyper T.W."/>
            <person name="Franco-Molano E.A."/>
            <person name="Baroni T.J."/>
            <person name="Aanen D.K."/>
        </authorList>
    </citation>
    <scope>NUCLEOTIDE SEQUENCE</scope>
    <source>
        <strain evidence="8">D49</strain>
    </source>
</reference>
<comment type="caution">
    <text evidence="8">The sequence shown here is derived from an EMBL/GenBank/DDBJ whole genome shotgun (WGS) entry which is preliminary data.</text>
</comment>
<evidence type="ECO:0000256" key="6">
    <source>
        <dbReference type="PROSITE-ProRule" id="PRU00236"/>
    </source>
</evidence>
<dbReference type="OrthoDB" id="424302at2759"/>
<dbReference type="InterPro" id="IPR026590">
    <property type="entry name" value="Ssirtuin_cat_dom"/>
</dbReference>
<evidence type="ECO:0000256" key="4">
    <source>
        <dbReference type="ARBA" id="ARBA00023027"/>
    </source>
</evidence>